<sequence>MSNIEAGRYGVSAECVRTPACHYECPDHDLVDALAAVTGERKRGWWEAYRDILSSELLDLAELEHHGPGAAHGPHIRAAGTPADHRPRWGRLPAGAAGTPS</sequence>
<evidence type="ECO:0000313" key="2">
    <source>
        <dbReference type="EMBL" id="MBB5792155.1"/>
    </source>
</evidence>
<name>A0A7W9GY16_9ACTN</name>
<dbReference type="Proteomes" id="UP000590647">
    <property type="component" value="Unassembled WGS sequence"/>
</dbReference>
<dbReference type="AlphaFoldDB" id="A0A7W9GY16"/>
<gene>
    <name evidence="2" type="ORF">HDA41_000119</name>
</gene>
<evidence type="ECO:0000256" key="1">
    <source>
        <dbReference type="SAM" id="MobiDB-lite"/>
    </source>
</evidence>
<organism evidence="2 3">
    <name type="scientific">Streptomyces caelestis</name>
    <dbReference type="NCBI Taxonomy" id="36816"/>
    <lineage>
        <taxon>Bacteria</taxon>
        <taxon>Bacillati</taxon>
        <taxon>Actinomycetota</taxon>
        <taxon>Actinomycetes</taxon>
        <taxon>Kitasatosporales</taxon>
        <taxon>Streptomycetaceae</taxon>
        <taxon>Streptomyces</taxon>
    </lineage>
</organism>
<protein>
    <submittedName>
        <fullName evidence="2">Uncharacterized protein</fullName>
    </submittedName>
</protein>
<feature type="region of interest" description="Disordered" evidence="1">
    <location>
        <begin position="69"/>
        <end position="101"/>
    </location>
</feature>
<proteinExistence type="predicted"/>
<reference evidence="2 3" key="1">
    <citation type="submission" date="2020-08" db="EMBL/GenBank/DDBJ databases">
        <title>Sequencing the genomes of 1000 actinobacteria strains.</title>
        <authorList>
            <person name="Klenk H.-P."/>
        </authorList>
    </citation>
    <scope>NUCLEOTIDE SEQUENCE [LARGE SCALE GENOMIC DNA]</scope>
    <source>
        <strain evidence="2 3">DSM 40084</strain>
    </source>
</reference>
<feature type="compositionally biased region" description="Low complexity" evidence="1">
    <location>
        <begin position="69"/>
        <end position="80"/>
    </location>
</feature>
<dbReference type="EMBL" id="JACHNE010000001">
    <property type="protein sequence ID" value="MBB5792155.1"/>
    <property type="molecule type" value="Genomic_DNA"/>
</dbReference>
<keyword evidence="3" id="KW-1185">Reference proteome</keyword>
<accession>A0A7W9GY16</accession>
<evidence type="ECO:0000313" key="3">
    <source>
        <dbReference type="Proteomes" id="UP000590647"/>
    </source>
</evidence>
<comment type="caution">
    <text evidence="2">The sequence shown here is derived from an EMBL/GenBank/DDBJ whole genome shotgun (WGS) entry which is preliminary data.</text>
</comment>